<evidence type="ECO:0000313" key="2">
    <source>
        <dbReference type="EMBL" id="CCM03058.1"/>
    </source>
</evidence>
<keyword evidence="3" id="KW-1185">Reference proteome</keyword>
<organism evidence="2 3">
    <name type="scientific">Fibroporia radiculosa</name>
    <dbReference type="NCBI Taxonomy" id="599839"/>
    <lineage>
        <taxon>Eukaryota</taxon>
        <taxon>Fungi</taxon>
        <taxon>Dikarya</taxon>
        <taxon>Basidiomycota</taxon>
        <taxon>Agaricomycotina</taxon>
        <taxon>Agaricomycetes</taxon>
        <taxon>Polyporales</taxon>
        <taxon>Fibroporiaceae</taxon>
        <taxon>Fibroporia</taxon>
    </lineage>
</organism>
<name>J4G8Q8_9APHY</name>
<evidence type="ECO:0000256" key="1">
    <source>
        <dbReference type="SAM" id="MobiDB-lite"/>
    </source>
</evidence>
<evidence type="ECO:0000313" key="3">
    <source>
        <dbReference type="Proteomes" id="UP000006352"/>
    </source>
</evidence>
<gene>
    <name evidence="2" type="ORF">FIBRA_05178</name>
</gene>
<dbReference type="OrthoDB" id="3263257at2759"/>
<dbReference type="AlphaFoldDB" id="J4G8Q8"/>
<feature type="region of interest" description="Disordered" evidence="1">
    <location>
        <begin position="38"/>
        <end position="57"/>
    </location>
</feature>
<sequence length="70" mass="7754">MFVGDYVSKSVQYQPHIRLPSLLGSAVLSISPQNEREVEEKAVSQTPSQTQKNAGSFQVKMSYRLLGSPQ</sequence>
<reference evidence="2 3" key="1">
    <citation type="journal article" date="2012" name="Appl. Environ. Microbiol.">
        <title>Short-read sequencing for genomic analysis of the brown rot fungus Fibroporia radiculosa.</title>
        <authorList>
            <person name="Tang J.D."/>
            <person name="Perkins A.D."/>
            <person name="Sonstegard T.S."/>
            <person name="Schroeder S.G."/>
            <person name="Burgess S.C."/>
            <person name="Diehl S.V."/>
        </authorList>
    </citation>
    <scope>NUCLEOTIDE SEQUENCE [LARGE SCALE GENOMIC DNA]</scope>
    <source>
        <strain evidence="2 3">TFFH 294</strain>
    </source>
</reference>
<dbReference type="HOGENOM" id="CLU_2757801_0_0_1"/>
<dbReference type="RefSeq" id="XP_012182341.1">
    <property type="nucleotide sequence ID" value="XM_012326951.1"/>
</dbReference>
<dbReference type="Proteomes" id="UP000006352">
    <property type="component" value="Unassembled WGS sequence"/>
</dbReference>
<protein>
    <submittedName>
        <fullName evidence="2">Uncharacterized protein</fullName>
    </submittedName>
</protein>
<accession>J4G8Q8</accession>
<proteinExistence type="predicted"/>
<dbReference type="EMBL" id="HE797100">
    <property type="protein sequence ID" value="CCM03058.1"/>
    <property type="molecule type" value="Genomic_DNA"/>
</dbReference>
<feature type="compositionally biased region" description="Polar residues" evidence="1">
    <location>
        <begin position="43"/>
        <end position="56"/>
    </location>
</feature>
<dbReference type="GeneID" id="24097969"/>
<dbReference type="InParanoid" id="J4G8Q8"/>